<gene>
    <name evidence="1" type="ORF">ROJ8625_00604</name>
</gene>
<evidence type="ECO:0008006" key="3">
    <source>
        <dbReference type="Google" id="ProtNLM"/>
    </source>
</evidence>
<evidence type="ECO:0000313" key="1">
    <source>
        <dbReference type="EMBL" id="SLN17994.1"/>
    </source>
</evidence>
<organism evidence="1 2">
    <name type="scientific">Roseivivax jejudonensis</name>
    <dbReference type="NCBI Taxonomy" id="1529041"/>
    <lineage>
        <taxon>Bacteria</taxon>
        <taxon>Pseudomonadati</taxon>
        <taxon>Pseudomonadota</taxon>
        <taxon>Alphaproteobacteria</taxon>
        <taxon>Rhodobacterales</taxon>
        <taxon>Roseobacteraceae</taxon>
        <taxon>Roseivivax</taxon>
    </lineage>
</organism>
<evidence type="ECO:0000313" key="2">
    <source>
        <dbReference type="Proteomes" id="UP000193570"/>
    </source>
</evidence>
<proteinExistence type="predicted"/>
<sequence length="81" mass="8497">MIRLVHTNAVSETSIDATIARHGALRVLMAALGALLRPAAPHPPPEAGVDGLTPHLRRDIGLPPEAAHARLEALPPLMPPV</sequence>
<keyword evidence="2" id="KW-1185">Reference proteome</keyword>
<name>A0A1X6YDW4_9RHOB</name>
<dbReference type="AlphaFoldDB" id="A0A1X6YDW4"/>
<protein>
    <recommendedName>
        <fullName evidence="3">DUF1127 domain-containing protein</fullName>
    </recommendedName>
</protein>
<reference evidence="1 2" key="1">
    <citation type="submission" date="2017-03" db="EMBL/GenBank/DDBJ databases">
        <authorList>
            <person name="Afonso C.L."/>
            <person name="Miller P.J."/>
            <person name="Scott M.A."/>
            <person name="Spackman E."/>
            <person name="Goraichik I."/>
            <person name="Dimitrov K.M."/>
            <person name="Suarez D.L."/>
            <person name="Swayne D.E."/>
        </authorList>
    </citation>
    <scope>NUCLEOTIDE SEQUENCE [LARGE SCALE GENOMIC DNA]</scope>
    <source>
        <strain evidence="1 2">CECT 8625</strain>
    </source>
</reference>
<dbReference type="RefSeq" id="WP_085790343.1">
    <property type="nucleotide sequence ID" value="NZ_FWFK01000001.1"/>
</dbReference>
<dbReference type="Proteomes" id="UP000193570">
    <property type="component" value="Unassembled WGS sequence"/>
</dbReference>
<dbReference type="EMBL" id="FWFK01000001">
    <property type="protein sequence ID" value="SLN17994.1"/>
    <property type="molecule type" value="Genomic_DNA"/>
</dbReference>
<accession>A0A1X6YDW4</accession>
<dbReference type="OrthoDB" id="7961213at2"/>